<proteinExistence type="inferred from homology"/>
<dbReference type="EMBL" id="BOMF01000093">
    <property type="protein sequence ID" value="GID47635.1"/>
    <property type="molecule type" value="Genomic_DNA"/>
</dbReference>
<evidence type="ECO:0000256" key="1">
    <source>
        <dbReference type="ARBA" id="ARBA00005582"/>
    </source>
</evidence>
<feature type="domain" description="Nudix hydrolase" evidence="4">
    <location>
        <begin position="73"/>
        <end position="218"/>
    </location>
</feature>
<organism evidence="5">
    <name type="scientific">Actinoplanes campanulatus</name>
    <dbReference type="NCBI Taxonomy" id="113559"/>
    <lineage>
        <taxon>Bacteria</taxon>
        <taxon>Bacillati</taxon>
        <taxon>Actinomycetota</taxon>
        <taxon>Actinomycetes</taxon>
        <taxon>Micromonosporales</taxon>
        <taxon>Micromonosporaceae</taxon>
        <taxon>Actinoplanes</taxon>
    </lineage>
</organism>
<dbReference type="InterPro" id="IPR000086">
    <property type="entry name" value="NUDIX_hydrolase_dom"/>
</dbReference>
<evidence type="ECO:0000256" key="3">
    <source>
        <dbReference type="RuleBase" id="RU003476"/>
    </source>
</evidence>
<evidence type="ECO:0000313" key="5">
    <source>
        <dbReference type="EMBL" id="GID47635.1"/>
    </source>
</evidence>
<evidence type="ECO:0000256" key="2">
    <source>
        <dbReference type="ARBA" id="ARBA00022801"/>
    </source>
</evidence>
<dbReference type="PROSITE" id="PS51462">
    <property type="entry name" value="NUDIX"/>
    <property type="match status" value="1"/>
</dbReference>
<dbReference type="PRINTS" id="PR00502">
    <property type="entry name" value="NUDIXFAMILY"/>
</dbReference>
<dbReference type="SUPFAM" id="SSF55811">
    <property type="entry name" value="Nudix"/>
    <property type="match status" value="1"/>
</dbReference>
<dbReference type="InterPro" id="IPR020476">
    <property type="entry name" value="Nudix_hydrolase"/>
</dbReference>
<dbReference type="PANTHER" id="PTHR43736">
    <property type="entry name" value="ADP-RIBOSE PYROPHOSPHATASE"/>
    <property type="match status" value="1"/>
</dbReference>
<accession>A0ABQ3WMY4</accession>
<dbReference type="InterPro" id="IPR020084">
    <property type="entry name" value="NUDIX_hydrolase_CS"/>
</dbReference>
<name>A0ABQ3WMY4_9ACTN</name>
<dbReference type="RefSeq" id="WP_204297775.1">
    <property type="nucleotide sequence ID" value="NZ_BAAAGQ010000011.1"/>
</dbReference>
<gene>
    <name evidence="5" type="ORF">Aca07nite_49100</name>
</gene>
<dbReference type="Gene3D" id="3.90.79.10">
    <property type="entry name" value="Nucleoside Triphosphate Pyrophosphohydrolase"/>
    <property type="match status" value="1"/>
</dbReference>
<keyword evidence="2 3" id="KW-0378">Hydrolase</keyword>
<evidence type="ECO:0000259" key="4">
    <source>
        <dbReference type="PROSITE" id="PS51462"/>
    </source>
</evidence>
<dbReference type="InterPro" id="IPR015797">
    <property type="entry name" value="NUDIX_hydrolase-like_dom_sf"/>
</dbReference>
<dbReference type="Pfam" id="PF00293">
    <property type="entry name" value="NUDIX"/>
    <property type="match status" value="1"/>
</dbReference>
<protein>
    <recommendedName>
        <fullName evidence="4">Nudix hydrolase domain-containing protein</fullName>
    </recommendedName>
</protein>
<sequence>MVPQHTHRTFTHPDVLAAVAAGASWADPETDPTRIDWTPRQAAAAIPFKVVDGRPVNPCESTGIRYGRNELGHWGEQVCADALVTLTDADTGRRWLLMVERSDGHGWALPGGYVDPGEDPADAAIRELSEETGLWLPATIAAYEVDPARYVPDPRASDEAWMVTAVTHIDLGERVSFPPVYGADDARRAAWVRAENFDVLTAHLAVVRDGGKVFPAHRAMLADALGSGSDRQ</sequence>
<comment type="similarity">
    <text evidence="1 3">Belongs to the Nudix hydrolase family.</text>
</comment>
<dbReference type="PANTHER" id="PTHR43736:SF1">
    <property type="entry name" value="DIHYDRONEOPTERIN TRIPHOSPHATE DIPHOSPHATASE"/>
    <property type="match status" value="1"/>
</dbReference>
<comment type="caution">
    <text evidence="5">The sequence shown here is derived from an EMBL/GenBank/DDBJ whole genome shotgun (WGS) entry which is preliminary data.</text>
</comment>
<reference evidence="5" key="1">
    <citation type="submission" date="2021-01" db="EMBL/GenBank/DDBJ databases">
        <title>Whole genome shotgun sequence of Actinoplanes capillaceus NBRC 16408.</title>
        <authorList>
            <person name="Komaki H."/>
            <person name="Tamura T."/>
        </authorList>
    </citation>
    <scope>NUCLEOTIDE SEQUENCE [LARGE SCALE GENOMIC DNA]</scope>
    <source>
        <strain evidence="5">NBRC 16408</strain>
    </source>
</reference>
<dbReference type="PROSITE" id="PS00893">
    <property type="entry name" value="NUDIX_BOX"/>
    <property type="match status" value="1"/>
</dbReference>